<reference evidence="11 12" key="1">
    <citation type="journal article" date="2019" name="Nat. Plants">
        <title>Stout camphor tree genome fills gaps in understanding of flowering plant genome evolution.</title>
        <authorList>
            <person name="Chaw S.M."/>
            <person name="Liu Y.C."/>
            <person name="Wu Y.W."/>
            <person name="Wang H.Y."/>
            <person name="Lin C.I."/>
            <person name="Wu C.S."/>
            <person name="Ke H.M."/>
            <person name="Chang L.Y."/>
            <person name="Hsu C.Y."/>
            <person name="Yang H.T."/>
            <person name="Sudianto E."/>
            <person name="Hsu M.H."/>
            <person name="Wu K.P."/>
            <person name="Wang L.N."/>
            <person name="Leebens-Mack J.H."/>
            <person name="Tsai I.J."/>
        </authorList>
    </citation>
    <scope>NUCLEOTIDE SEQUENCE [LARGE SCALE GENOMIC DNA]</scope>
    <source>
        <strain evidence="12">cv. Chaw 1501</strain>
        <tissue evidence="11">Young leaves</tissue>
    </source>
</reference>
<dbReference type="PANTHER" id="PTHR47947">
    <property type="entry name" value="CYTOCHROME P450 82C3-RELATED"/>
    <property type="match status" value="1"/>
</dbReference>
<dbReference type="PRINTS" id="PR00463">
    <property type="entry name" value="EP450I"/>
</dbReference>
<evidence type="ECO:0000256" key="6">
    <source>
        <dbReference type="ARBA" id="ARBA00022989"/>
    </source>
</evidence>
<comment type="cofactor">
    <cofactor evidence="1">
        <name>heme</name>
        <dbReference type="ChEBI" id="CHEBI:30413"/>
    </cofactor>
</comment>
<dbReference type="InterPro" id="IPR002401">
    <property type="entry name" value="Cyt_P450_E_grp-I"/>
</dbReference>
<evidence type="ECO:0000256" key="2">
    <source>
        <dbReference type="ARBA" id="ARBA00004370"/>
    </source>
</evidence>
<comment type="subcellular location">
    <subcellularLocation>
        <location evidence="2">Membrane</location>
    </subcellularLocation>
</comment>
<evidence type="ECO:0000256" key="3">
    <source>
        <dbReference type="ARBA" id="ARBA00022617"/>
    </source>
</evidence>
<dbReference type="InterPro" id="IPR036396">
    <property type="entry name" value="Cyt_P450_sf"/>
</dbReference>
<keyword evidence="6 10" id="KW-1133">Transmembrane helix</keyword>
<keyword evidence="4 10" id="KW-0812">Transmembrane</keyword>
<dbReference type="Pfam" id="PF00067">
    <property type="entry name" value="p450"/>
    <property type="match status" value="1"/>
</dbReference>
<evidence type="ECO:0000256" key="5">
    <source>
        <dbReference type="ARBA" id="ARBA00022723"/>
    </source>
</evidence>
<dbReference type="Gene3D" id="1.10.630.10">
    <property type="entry name" value="Cytochrome P450"/>
    <property type="match status" value="1"/>
</dbReference>
<evidence type="ECO:0000256" key="4">
    <source>
        <dbReference type="ARBA" id="ARBA00022692"/>
    </source>
</evidence>
<name>A0A3S3QG09_9MAGN</name>
<dbReference type="GO" id="GO:0016020">
    <property type="term" value="C:membrane"/>
    <property type="evidence" value="ECO:0007669"/>
    <property type="project" value="UniProtKB-SubCell"/>
</dbReference>
<dbReference type="OrthoDB" id="2789670at2759"/>
<dbReference type="GO" id="GO:0005506">
    <property type="term" value="F:iron ion binding"/>
    <property type="evidence" value="ECO:0007669"/>
    <property type="project" value="InterPro"/>
</dbReference>
<dbReference type="InterPro" id="IPR050651">
    <property type="entry name" value="Plant_Cytochrome_P450_Monoox"/>
</dbReference>
<evidence type="ECO:0000256" key="1">
    <source>
        <dbReference type="ARBA" id="ARBA00001971"/>
    </source>
</evidence>
<evidence type="ECO:0000256" key="7">
    <source>
        <dbReference type="ARBA" id="ARBA00023002"/>
    </source>
</evidence>
<keyword evidence="7" id="KW-0560">Oxidoreductase</keyword>
<keyword evidence="5" id="KW-0479">Metal-binding</keyword>
<sequence>MHIHLNTSFNSKMELPFPLQIIVGFLAFIFFYTLLSKGEKTKGTNSRQPPQAAGALPVIGHLHQLGGGKPLFRVLGAMADNFGPVFMLRLGVKRVLVVSTWEAAKEWFTTNDQALAGRPRYSGGKYLGYEYALLGFAPYGSYRREPPCIELLSTRQLELLKHVRAAEVNMRMKELCSVWARNGNQPVKVDMKQQLKNAIFNIIVMMIAGKRYFGKNTRGDEVEARRFQKAICELLHLGGMFLASDCLTFL</sequence>
<dbReference type="GO" id="GO:0004497">
    <property type="term" value="F:monooxygenase activity"/>
    <property type="evidence" value="ECO:0007669"/>
    <property type="project" value="InterPro"/>
</dbReference>
<dbReference type="SUPFAM" id="SSF48264">
    <property type="entry name" value="Cytochrome P450"/>
    <property type="match status" value="1"/>
</dbReference>
<comment type="caution">
    <text evidence="11">The sequence shown here is derived from an EMBL/GenBank/DDBJ whole genome shotgun (WGS) entry which is preliminary data.</text>
</comment>
<dbReference type="GO" id="GO:0016705">
    <property type="term" value="F:oxidoreductase activity, acting on paired donors, with incorporation or reduction of molecular oxygen"/>
    <property type="evidence" value="ECO:0007669"/>
    <property type="project" value="InterPro"/>
</dbReference>
<keyword evidence="8" id="KW-0408">Iron</keyword>
<keyword evidence="12" id="KW-1185">Reference proteome</keyword>
<proteinExistence type="predicted"/>
<evidence type="ECO:0000313" key="12">
    <source>
        <dbReference type="Proteomes" id="UP000283530"/>
    </source>
</evidence>
<dbReference type="InterPro" id="IPR001128">
    <property type="entry name" value="Cyt_P450"/>
</dbReference>
<dbReference type="STRING" id="337451.A0A3S3QG09"/>
<feature type="transmembrane region" description="Helical" evidence="10">
    <location>
        <begin position="15"/>
        <end position="35"/>
    </location>
</feature>
<keyword evidence="3" id="KW-0349">Heme</keyword>
<dbReference type="AlphaFoldDB" id="A0A3S3QG09"/>
<evidence type="ECO:0000256" key="10">
    <source>
        <dbReference type="SAM" id="Phobius"/>
    </source>
</evidence>
<dbReference type="PANTHER" id="PTHR47947:SF26">
    <property type="entry name" value="CYTOCHROME P450"/>
    <property type="match status" value="1"/>
</dbReference>
<dbReference type="EMBL" id="QPKB01000004">
    <property type="protein sequence ID" value="RWR83896.1"/>
    <property type="molecule type" value="Genomic_DNA"/>
</dbReference>
<gene>
    <name evidence="11" type="ORF">CKAN_01267500</name>
</gene>
<evidence type="ECO:0000313" key="11">
    <source>
        <dbReference type="EMBL" id="RWR83896.1"/>
    </source>
</evidence>
<dbReference type="Proteomes" id="UP000283530">
    <property type="component" value="Unassembled WGS sequence"/>
</dbReference>
<evidence type="ECO:0000256" key="9">
    <source>
        <dbReference type="ARBA" id="ARBA00023136"/>
    </source>
</evidence>
<keyword evidence="9 10" id="KW-0472">Membrane</keyword>
<dbReference type="GO" id="GO:0020037">
    <property type="term" value="F:heme binding"/>
    <property type="evidence" value="ECO:0007669"/>
    <property type="project" value="InterPro"/>
</dbReference>
<accession>A0A3S3QG09</accession>
<organism evidence="11 12">
    <name type="scientific">Cinnamomum micranthum f. kanehirae</name>
    <dbReference type="NCBI Taxonomy" id="337451"/>
    <lineage>
        <taxon>Eukaryota</taxon>
        <taxon>Viridiplantae</taxon>
        <taxon>Streptophyta</taxon>
        <taxon>Embryophyta</taxon>
        <taxon>Tracheophyta</taxon>
        <taxon>Spermatophyta</taxon>
        <taxon>Magnoliopsida</taxon>
        <taxon>Magnoliidae</taxon>
        <taxon>Laurales</taxon>
        <taxon>Lauraceae</taxon>
        <taxon>Cinnamomum</taxon>
    </lineage>
</organism>
<evidence type="ECO:0000256" key="8">
    <source>
        <dbReference type="ARBA" id="ARBA00023004"/>
    </source>
</evidence>
<protein>
    <submittedName>
        <fullName evidence="11">Cytochrome P450 82C4-like protein</fullName>
    </submittedName>
</protein>